<dbReference type="Proteomes" id="UP000676565">
    <property type="component" value="Unassembled WGS sequence"/>
</dbReference>
<dbReference type="EMBL" id="JAGKQQ010000001">
    <property type="protein sequence ID" value="MBP3955431.1"/>
    <property type="molecule type" value="Genomic_DNA"/>
</dbReference>
<protein>
    <submittedName>
        <fullName evidence="1">Uncharacterized protein</fullName>
    </submittedName>
</protein>
<keyword evidence="2" id="KW-1185">Reference proteome</keyword>
<comment type="caution">
    <text evidence="1">The sequence shown here is derived from an EMBL/GenBank/DDBJ whole genome shotgun (WGS) entry which is preliminary data.</text>
</comment>
<dbReference type="RefSeq" id="WP_210653508.1">
    <property type="nucleotide sequence ID" value="NZ_JAGKQQ010000001.1"/>
</dbReference>
<organism evidence="1 2">
    <name type="scientific">Gemmata palustris</name>
    <dbReference type="NCBI Taxonomy" id="2822762"/>
    <lineage>
        <taxon>Bacteria</taxon>
        <taxon>Pseudomonadati</taxon>
        <taxon>Planctomycetota</taxon>
        <taxon>Planctomycetia</taxon>
        <taxon>Gemmatales</taxon>
        <taxon>Gemmataceae</taxon>
        <taxon>Gemmata</taxon>
    </lineage>
</organism>
<evidence type="ECO:0000313" key="1">
    <source>
        <dbReference type="EMBL" id="MBP3955431.1"/>
    </source>
</evidence>
<accession>A0ABS5BNY7</accession>
<evidence type="ECO:0000313" key="2">
    <source>
        <dbReference type="Proteomes" id="UP000676565"/>
    </source>
</evidence>
<proteinExistence type="predicted"/>
<gene>
    <name evidence="1" type="ORF">J8F10_09070</name>
</gene>
<name>A0ABS5BNY7_9BACT</name>
<reference evidence="1 2" key="1">
    <citation type="submission" date="2021-04" db="EMBL/GenBank/DDBJ databases">
        <authorList>
            <person name="Ivanova A."/>
        </authorList>
    </citation>
    <scope>NUCLEOTIDE SEQUENCE [LARGE SCALE GENOMIC DNA]</scope>
    <source>
        <strain evidence="1 2">G18</strain>
    </source>
</reference>
<sequence>MKVDLLALTREQYAKLHPERDTRAMPTDDTFLALVAAIESVLAPLGDQRVLLPGEMHRFNRHSPKDSK</sequence>